<accession>A0A132MGX4</accession>
<dbReference type="STRING" id="1484.SA87_01335"/>
<sequence length="151" mass="15660">MARLPEAKAYQALARSKETTRPVAANVARAFLVGGLISVVGQAFMWLYETVFGFTEQTASNPTVATLVFLSVLLTGLGVYDKIGEWAGAGSIVPVTGFANTMASSALDARSEGLVYGVGANMFKVAGPVIVFGTVAAFVVALVRAVVEALV</sequence>
<dbReference type="EMBL" id="PEBV01000008">
    <property type="protein sequence ID" value="PTQ53974.1"/>
    <property type="molecule type" value="Genomic_DNA"/>
</dbReference>
<evidence type="ECO:0000256" key="1">
    <source>
        <dbReference type="SAM" id="Phobius"/>
    </source>
</evidence>
<feature type="transmembrane region" description="Helical" evidence="1">
    <location>
        <begin position="87"/>
        <end position="107"/>
    </location>
</feature>
<dbReference type="OrthoDB" id="9797988at2"/>
<name>A0A132MGX4_HYDSH</name>
<dbReference type="NCBIfam" id="TIGR02838">
    <property type="entry name" value="spore_V_AC"/>
    <property type="match status" value="1"/>
</dbReference>
<feature type="transmembrane region" description="Helical" evidence="1">
    <location>
        <begin position="27"/>
        <end position="48"/>
    </location>
</feature>
<evidence type="ECO:0000313" key="2">
    <source>
        <dbReference type="EMBL" id="OAR03404.1"/>
    </source>
</evidence>
<keyword evidence="1" id="KW-1133">Transmembrane helix</keyword>
<dbReference type="Pfam" id="PF03862">
    <property type="entry name" value="SpoVAC_SpoVAEB"/>
    <property type="match status" value="1"/>
</dbReference>
<evidence type="ECO:0000313" key="4">
    <source>
        <dbReference type="Proteomes" id="UP000243024"/>
    </source>
</evidence>
<protein>
    <submittedName>
        <fullName evidence="2 3">Stage V sporulation protein AC</fullName>
    </submittedName>
</protein>
<dbReference type="Proteomes" id="UP000244180">
    <property type="component" value="Unassembled WGS sequence"/>
</dbReference>
<keyword evidence="4" id="KW-1185">Reference proteome</keyword>
<dbReference type="EMBL" id="JXBB01000060">
    <property type="protein sequence ID" value="OAR03404.1"/>
    <property type="molecule type" value="Genomic_DNA"/>
</dbReference>
<gene>
    <name evidence="3" type="ORF">HSCHL_1127</name>
    <name evidence="2" type="ORF">SA87_01335</name>
</gene>
<reference evidence="2 4" key="1">
    <citation type="submission" date="2015-09" db="EMBL/GenBank/DDBJ databases">
        <title>Draft genome sequence of Hydrogenibacillus schlegelii DSM 2000.</title>
        <authorList>
            <person name="Hemp J."/>
        </authorList>
    </citation>
    <scope>NUCLEOTIDE SEQUENCE [LARGE SCALE GENOMIC DNA]</scope>
    <source>
        <strain evidence="2 4">MA 48</strain>
    </source>
</reference>
<dbReference type="Proteomes" id="UP000243024">
    <property type="component" value="Unassembled WGS sequence"/>
</dbReference>
<proteinExistence type="predicted"/>
<dbReference type="PANTHER" id="PTHR38450">
    <property type="entry name" value="STAGE V SPORULATION PROTEIN AC-RELATED"/>
    <property type="match status" value="1"/>
</dbReference>
<comment type="caution">
    <text evidence="3">The sequence shown here is derived from an EMBL/GenBank/DDBJ whole genome shotgun (WGS) entry which is preliminary data.</text>
</comment>
<dbReference type="InterPro" id="IPR005562">
    <property type="entry name" value="SpoVA"/>
</dbReference>
<dbReference type="PANTHER" id="PTHR38450:SF1">
    <property type="entry name" value="STAGE V SPORULATION PROTEIN AC"/>
    <property type="match status" value="1"/>
</dbReference>
<keyword evidence="1" id="KW-0812">Transmembrane</keyword>
<feature type="transmembrane region" description="Helical" evidence="1">
    <location>
        <begin position="127"/>
        <end position="147"/>
    </location>
</feature>
<feature type="transmembrane region" description="Helical" evidence="1">
    <location>
        <begin position="60"/>
        <end position="80"/>
    </location>
</feature>
<dbReference type="RefSeq" id="WP_066203116.1">
    <property type="nucleotide sequence ID" value="NZ_CBCSAS010000018.1"/>
</dbReference>
<reference evidence="3 5" key="2">
    <citation type="submission" date="2017-08" db="EMBL/GenBank/DDBJ databases">
        <title>Burning lignite coal seam in the remote Altai Mountains harbors a hydrogen-driven thermophilic microbial community.</title>
        <authorList>
            <person name="Kadnikov V.V."/>
            <person name="Mardanov A.V."/>
            <person name="Ivasenko D."/>
            <person name="Beletsky A.V."/>
            <person name="Karnachuk O.V."/>
            <person name="Ravin N.V."/>
        </authorList>
    </citation>
    <scope>NUCLEOTIDE SEQUENCE [LARGE SCALE GENOMIC DNA]</scope>
    <source>
        <strain evidence="3">AL33</strain>
    </source>
</reference>
<dbReference type="InterPro" id="IPR014203">
    <property type="entry name" value="Spore_V_AC"/>
</dbReference>
<evidence type="ECO:0000313" key="3">
    <source>
        <dbReference type="EMBL" id="PTQ53974.1"/>
    </source>
</evidence>
<keyword evidence="1" id="KW-0472">Membrane</keyword>
<dbReference type="AlphaFoldDB" id="A0A132MGX4"/>
<organism evidence="3 5">
    <name type="scientific">Hydrogenibacillus schlegelii</name>
    <name type="common">Bacillus schlegelii</name>
    <dbReference type="NCBI Taxonomy" id="1484"/>
    <lineage>
        <taxon>Bacteria</taxon>
        <taxon>Bacillati</taxon>
        <taxon>Bacillota</taxon>
        <taxon>Bacilli</taxon>
        <taxon>Bacillales</taxon>
        <taxon>Bacillales Family X. Incertae Sedis</taxon>
        <taxon>Hydrogenibacillus</taxon>
    </lineage>
</organism>
<evidence type="ECO:0000313" key="5">
    <source>
        <dbReference type="Proteomes" id="UP000244180"/>
    </source>
</evidence>